<dbReference type="Proteomes" id="UP001203297">
    <property type="component" value="Unassembled WGS sequence"/>
</dbReference>
<gene>
    <name evidence="3" type="ORF">B0F90DRAFT_1815135</name>
</gene>
<feature type="compositionally biased region" description="Low complexity" evidence="1">
    <location>
        <begin position="1169"/>
        <end position="1184"/>
    </location>
</feature>
<feature type="compositionally biased region" description="Polar residues" evidence="1">
    <location>
        <begin position="873"/>
        <end position="889"/>
    </location>
</feature>
<feature type="region of interest" description="Disordered" evidence="1">
    <location>
        <begin position="1115"/>
        <end position="1187"/>
    </location>
</feature>
<feature type="compositionally biased region" description="Basic and acidic residues" evidence="1">
    <location>
        <begin position="266"/>
        <end position="276"/>
    </location>
</feature>
<dbReference type="GO" id="GO:0005096">
    <property type="term" value="F:GTPase activator activity"/>
    <property type="evidence" value="ECO:0007669"/>
    <property type="project" value="InterPro"/>
</dbReference>
<feature type="domain" description="Rho-GAP" evidence="2">
    <location>
        <begin position="606"/>
        <end position="848"/>
    </location>
</feature>
<dbReference type="InterPro" id="IPR008936">
    <property type="entry name" value="Rho_GTPase_activation_prot"/>
</dbReference>
<feature type="compositionally biased region" description="Low complexity" evidence="1">
    <location>
        <begin position="936"/>
        <end position="952"/>
    </location>
</feature>
<dbReference type="SMART" id="SM00324">
    <property type="entry name" value="RhoGAP"/>
    <property type="match status" value="1"/>
</dbReference>
<feature type="compositionally biased region" description="Low complexity" evidence="1">
    <location>
        <begin position="20"/>
        <end position="36"/>
    </location>
</feature>
<feature type="region of interest" description="Disordered" evidence="1">
    <location>
        <begin position="95"/>
        <end position="118"/>
    </location>
</feature>
<evidence type="ECO:0000256" key="1">
    <source>
        <dbReference type="SAM" id="MobiDB-lite"/>
    </source>
</evidence>
<feature type="region of interest" description="Disordered" evidence="1">
    <location>
        <begin position="333"/>
        <end position="399"/>
    </location>
</feature>
<keyword evidence="4" id="KW-1185">Reference proteome</keyword>
<feature type="region of interest" description="Disordered" evidence="1">
    <location>
        <begin position="726"/>
        <end position="746"/>
    </location>
</feature>
<feature type="compositionally biased region" description="Low complexity" evidence="1">
    <location>
        <begin position="1037"/>
        <end position="1052"/>
    </location>
</feature>
<feature type="compositionally biased region" description="Low complexity" evidence="1">
    <location>
        <begin position="533"/>
        <end position="547"/>
    </location>
</feature>
<feature type="region of interest" description="Disordered" evidence="1">
    <location>
        <begin position="1"/>
        <end position="81"/>
    </location>
</feature>
<comment type="caution">
    <text evidence="3">The sequence shown here is derived from an EMBL/GenBank/DDBJ whole genome shotgun (WGS) entry which is preliminary data.</text>
</comment>
<dbReference type="SUPFAM" id="SSF48350">
    <property type="entry name" value="GTPase activation domain, GAP"/>
    <property type="match status" value="1"/>
</dbReference>
<feature type="region of interest" description="Disordered" evidence="1">
    <location>
        <begin position="153"/>
        <end position="181"/>
    </location>
</feature>
<feature type="compositionally biased region" description="Low complexity" evidence="1">
    <location>
        <begin position="362"/>
        <end position="372"/>
    </location>
</feature>
<organism evidence="3 4">
    <name type="scientific">Multifurca ochricompacta</name>
    <dbReference type="NCBI Taxonomy" id="376703"/>
    <lineage>
        <taxon>Eukaryota</taxon>
        <taxon>Fungi</taxon>
        <taxon>Dikarya</taxon>
        <taxon>Basidiomycota</taxon>
        <taxon>Agaricomycotina</taxon>
        <taxon>Agaricomycetes</taxon>
        <taxon>Russulales</taxon>
        <taxon>Russulaceae</taxon>
        <taxon>Multifurca</taxon>
    </lineage>
</organism>
<dbReference type="AlphaFoldDB" id="A0AAD4M837"/>
<name>A0AAD4M837_9AGAM</name>
<reference evidence="3" key="1">
    <citation type="journal article" date="2022" name="New Phytol.">
        <title>Evolutionary transition to the ectomycorrhizal habit in the genomes of a hyperdiverse lineage of mushroom-forming fungi.</title>
        <authorList>
            <person name="Looney B."/>
            <person name="Miyauchi S."/>
            <person name="Morin E."/>
            <person name="Drula E."/>
            <person name="Courty P.E."/>
            <person name="Kohler A."/>
            <person name="Kuo A."/>
            <person name="LaButti K."/>
            <person name="Pangilinan J."/>
            <person name="Lipzen A."/>
            <person name="Riley R."/>
            <person name="Andreopoulos W."/>
            <person name="He G."/>
            <person name="Johnson J."/>
            <person name="Nolan M."/>
            <person name="Tritt A."/>
            <person name="Barry K.W."/>
            <person name="Grigoriev I.V."/>
            <person name="Nagy L.G."/>
            <person name="Hibbett D."/>
            <person name="Henrissat B."/>
            <person name="Matheny P.B."/>
            <person name="Labbe J."/>
            <person name="Martin F.M."/>
        </authorList>
    </citation>
    <scope>NUCLEOTIDE SEQUENCE</scope>
    <source>
        <strain evidence="3">BPL690</strain>
    </source>
</reference>
<proteinExistence type="predicted"/>
<evidence type="ECO:0000313" key="4">
    <source>
        <dbReference type="Proteomes" id="UP001203297"/>
    </source>
</evidence>
<dbReference type="EMBL" id="WTXG01000005">
    <property type="protein sequence ID" value="KAI0305522.1"/>
    <property type="molecule type" value="Genomic_DNA"/>
</dbReference>
<feature type="compositionally biased region" description="Polar residues" evidence="1">
    <location>
        <begin position="434"/>
        <end position="444"/>
    </location>
</feature>
<evidence type="ECO:0000313" key="3">
    <source>
        <dbReference type="EMBL" id="KAI0305522.1"/>
    </source>
</evidence>
<feature type="compositionally biased region" description="Low complexity" evidence="1">
    <location>
        <begin position="108"/>
        <end position="117"/>
    </location>
</feature>
<feature type="compositionally biased region" description="Low complexity" evidence="1">
    <location>
        <begin position="498"/>
        <end position="515"/>
    </location>
</feature>
<feature type="compositionally biased region" description="Low complexity" evidence="1">
    <location>
        <begin position="1149"/>
        <end position="1160"/>
    </location>
</feature>
<evidence type="ECO:0000259" key="2">
    <source>
        <dbReference type="PROSITE" id="PS50238"/>
    </source>
</evidence>
<dbReference type="InterPro" id="IPR039767">
    <property type="entry name" value="RALBP1"/>
</dbReference>
<dbReference type="Gene3D" id="1.10.555.10">
    <property type="entry name" value="Rho GTPase activation protein"/>
    <property type="match status" value="1"/>
</dbReference>
<feature type="region of interest" description="Disordered" evidence="1">
    <location>
        <begin position="498"/>
        <end position="552"/>
    </location>
</feature>
<feature type="compositionally biased region" description="Low complexity" evidence="1">
    <location>
        <begin position="153"/>
        <end position="168"/>
    </location>
</feature>
<protein>
    <recommendedName>
        <fullName evidence="2">Rho-GAP domain-containing protein</fullName>
    </recommendedName>
</protein>
<feature type="region of interest" description="Disordered" evidence="1">
    <location>
        <begin position="1036"/>
        <end position="1076"/>
    </location>
</feature>
<dbReference type="PANTHER" id="PTHR12783:SF5">
    <property type="entry name" value="RALA-BINDING PROTEIN 1"/>
    <property type="match status" value="1"/>
</dbReference>
<dbReference type="GO" id="GO:0007264">
    <property type="term" value="P:small GTPase-mediated signal transduction"/>
    <property type="evidence" value="ECO:0007669"/>
    <property type="project" value="InterPro"/>
</dbReference>
<dbReference type="InterPro" id="IPR000198">
    <property type="entry name" value="RhoGAP_dom"/>
</dbReference>
<feature type="compositionally biased region" description="Polar residues" evidence="1">
    <location>
        <begin position="1124"/>
        <end position="1142"/>
    </location>
</feature>
<feature type="compositionally biased region" description="Low complexity" evidence="1">
    <location>
        <begin position="1062"/>
        <end position="1076"/>
    </location>
</feature>
<feature type="region of interest" description="Disordered" evidence="1">
    <location>
        <begin position="411"/>
        <end position="465"/>
    </location>
</feature>
<sequence>MPFRRHDARPRAQAGGVHMSNSSASLSSFSSSSGSSILPVAPPSNSSQSDIATSDQSVHTSPSGALKSHLPPDTILPVPRSSSLIPLMGQIPSRSQFQHTVPPPSPTVPTSSGSAGSRLKRVFGGRRKKSEDILSNVAPTLVQIPMGMGKSLSAMTPASSVTPSSSAPKLPQHPSVSAGPACPTLPFTRHISAELPSVLPSKPSPEAILPVDLSFDPPPSPSDQRSSLMIATPGISAALQYASENEYTEDVWSAIRRPKKRDSDHEVMKEDWRKSDSTTTSYYTVRPRSGASGGTRTPRPVSMAESLQSTNTVVPAGKRLSALVTEAEFVMTEEDVTPSCATPLSRKTSPSGSSKTRKRHSISLSFSSPLSSNQPATSASASEGHEGHSSRPAFKHRPSGDVATLNKAAANGIIGPSHGGDSHSAGSHIRGNLATWSPATSTPPSAFGMLPQQPPPSPSQHGSLRQTAISMTSGLAPAAGFAMGFGKRAVERMGRAFGSLGSSHSSSGHSSPSSSIAGADRQGQARRTPNAPSGTGSINTIGSTSTGQTDPESFVFTGPILGTCLRGPMQNGSGAPVAGGLVFGRDLEACVHETAIDAIRLASPTSAVSRTVSPVLHERRLPALVVRCAQHLMKWGVEEEGLFRISGRATHVAKLRSEFDTGADFDIIESTPGDLDPHAVASIFKTYLRELPEPILTHALNPYFEVAMLTETNVRKSIEEQAAPVRKLGGKGPSLPSGPRDVSALRKPPSLTTLALPNFSGMRPPSQALLNAFASLLARLPQENRDLLRTRKEIRMPLSNLTVILCPTLNMSPPILRVLCEADGIWDGPPEGWEDSMDFDMERDVLNIAPDSQSRGDRLEQDSITEPRLPQSDFDQSSLMEPTWDTQVEAQVPSRAEDEVNGPGLDDHASYLSATDSRPSTPAWGKGSPLDPWSPPALTSSSDSLTTPSMSSEAPSIPQMTAPTSLNTYHTKDNLVSTIIPDFVRASPVPSSQSPTLVPVKFPRSETEPGTPSSLGIPLTFHPFLCCRRSPVRRISGRQGSSRLFSSSSSSSPYFDARDSPSRSTPASPRTPGSISPIIISAPSLLPRRSSSSLPPLLTTSIDSSSLSLAIGLDAGQPSETERTSSSPHAFATRESSPSPQTVDALVRSSSVSPITPVTTEFKDKSELPKLPLSQPEPLQPQLSDDSFVSVSSTESYHRLSLWENEAGKGALPDDWARNVLNDLGWSPTTVAHSMSGSA</sequence>
<accession>A0AAD4M837</accession>
<dbReference type="PROSITE" id="PS50238">
    <property type="entry name" value="RHOGAP"/>
    <property type="match status" value="1"/>
</dbReference>
<feature type="region of interest" description="Disordered" evidence="1">
    <location>
        <begin position="988"/>
        <end position="1014"/>
    </location>
</feature>
<dbReference type="PANTHER" id="PTHR12783">
    <property type="entry name" value="RALA BINDING PROTEIN 1 RALBP1"/>
    <property type="match status" value="1"/>
</dbReference>
<dbReference type="GO" id="GO:0031267">
    <property type="term" value="F:small GTPase binding"/>
    <property type="evidence" value="ECO:0007669"/>
    <property type="project" value="InterPro"/>
</dbReference>
<feature type="region of interest" description="Disordered" evidence="1">
    <location>
        <begin position="848"/>
        <end position="966"/>
    </location>
</feature>
<dbReference type="Pfam" id="PF00620">
    <property type="entry name" value="RhoGAP"/>
    <property type="match status" value="1"/>
</dbReference>
<feature type="region of interest" description="Disordered" evidence="1">
    <location>
        <begin position="266"/>
        <end position="310"/>
    </location>
</feature>
<feature type="compositionally biased region" description="Polar residues" evidence="1">
    <location>
        <begin position="339"/>
        <end position="354"/>
    </location>
</feature>
<feature type="compositionally biased region" description="Polar residues" evidence="1">
    <location>
        <begin position="43"/>
        <end position="63"/>
    </location>
</feature>